<dbReference type="InterPro" id="IPR036890">
    <property type="entry name" value="HATPase_C_sf"/>
</dbReference>
<proteinExistence type="predicted"/>
<evidence type="ECO:0000256" key="8">
    <source>
        <dbReference type="ARBA" id="ARBA00023012"/>
    </source>
</evidence>
<dbReference type="EC" id="2.7.13.3" evidence="2"/>
<keyword evidence="9" id="KW-0472">Membrane</keyword>
<keyword evidence="3" id="KW-0597">Phosphoprotein</keyword>
<name>A0ABN2M837_9ACTN</name>
<evidence type="ECO:0000256" key="6">
    <source>
        <dbReference type="ARBA" id="ARBA00022777"/>
    </source>
</evidence>
<evidence type="ECO:0000256" key="9">
    <source>
        <dbReference type="SAM" id="Phobius"/>
    </source>
</evidence>
<evidence type="ECO:0000256" key="4">
    <source>
        <dbReference type="ARBA" id="ARBA00022679"/>
    </source>
</evidence>
<organism evidence="11 12">
    <name type="scientific">Luedemannella flava</name>
    <dbReference type="NCBI Taxonomy" id="349316"/>
    <lineage>
        <taxon>Bacteria</taxon>
        <taxon>Bacillati</taxon>
        <taxon>Actinomycetota</taxon>
        <taxon>Actinomycetes</taxon>
        <taxon>Micromonosporales</taxon>
        <taxon>Micromonosporaceae</taxon>
        <taxon>Luedemannella</taxon>
    </lineage>
</organism>
<dbReference type="SUPFAM" id="SSF55874">
    <property type="entry name" value="ATPase domain of HSP90 chaperone/DNA topoisomerase II/histidine kinase"/>
    <property type="match status" value="1"/>
</dbReference>
<feature type="transmembrane region" description="Helical" evidence="9">
    <location>
        <begin position="6"/>
        <end position="24"/>
    </location>
</feature>
<feature type="transmembrane region" description="Helical" evidence="9">
    <location>
        <begin position="36"/>
        <end position="54"/>
    </location>
</feature>
<evidence type="ECO:0000313" key="12">
    <source>
        <dbReference type="Proteomes" id="UP001500218"/>
    </source>
</evidence>
<keyword evidence="7" id="KW-0067">ATP-binding</keyword>
<keyword evidence="6" id="KW-0418">Kinase</keyword>
<reference evidence="11 12" key="1">
    <citation type="journal article" date="2019" name="Int. J. Syst. Evol. Microbiol.">
        <title>The Global Catalogue of Microorganisms (GCM) 10K type strain sequencing project: providing services to taxonomists for standard genome sequencing and annotation.</title>
        <authorList>
            <consortium name="The Broad Institute Genomics Platform"/>
            <consortium name="The Broad Institute Genome Sequencing Center for Infectious Disease"/>
            <person name="Wu L."/>
            <person name="Ma J."/>
        </authorList>
    </citation>
    <scope>NUCLEOTIDE SEQUENCE [LARGE SCALE GENOMIC DNA]</scope>
    <source>
        <strain evidence="11 12">JCM 13250</strain>
    </source>
</reference>
<evidence type="ECO:0000259" key="10">
    <source>
        <dbReference type="SMART" id="SM00387"/>
    </source>
</evidence>
<dbReference type="Gene3D" id="3.30.565.10">
    <property type="entry name" value="Histidine kinase-like ATPase, C-terminal domain"/>
    <property type="match status" value="1"/>
</dbReference>
<dbReference type="InterPro" id="IPR011712">
    <property type="entry name" value="Sig_transdc_His_kin_sub3_dim/P"/>
</dbReference>
<evidence type="ECO:0000313" key="11">
    <source>
        <dbReference type="EMBL" id="GAA1814290.1"/>
    </source>
</evidence>
<keyword evidence="5" id="KW-0547">Nucleotide-binding</keyword>
<comment type="caution">
    <text evidence="11">The sequence shown here is derived from an EMBL/GenBank/DDBJ whole genome shotgun (WGS) entry which is preliminary data.</text>
</comment>
<evidence type="ECO:0000256" key="3">
    <source>
        <dbReference type="ARBA" id="ARBA00022553"/>
    </source>
</evidence>
<sequence length="365" mass="36923">MTIATLVRAAGWLLGTALVVVGTAKVPPDAGERPADALAQVVAVGAGVAVAAAWRWPLAATVVPVALAVYAGRHYPDGPVLLTALATVYALGATRSRRLAYPVAAGLAAVVVVAGAVADGGPGLVDVAFVGWSAAAVFAADAVRGMRDRRAARLERDRLTAEARSRDERLRLARDLHDTVAHAMAAINVQAGMAGQVIDVRPDLAKEALEVVRKVSGDVLDELNTMVRVLRHGAPTAPTPGLADLADLVRTAESAGTAVDLLVEPAPDAVSSPVALAVYRIVQESLTNVARHAGAANARVAVTYGEGGGLRVEVTDDGGAAAPGAGSGVGIPGMRERAEATGGSLSAGPRPGGGFAVVAHWPAPR</sequence>
<dbReference type="InterPro" id="IPR003594">
    <property type="entry name" value="HATPase_dom"/>
</dbReference>
<dbReference type="Proteomes" id="UP001500218">
    <property type="component" value="Unassembled WGS sequence"/>
</dbReference>
<keyword evidence="12" id="KW-1185">Reference proteome</keyword>
<dbReference type="CDD" id="cd16917">
    <property type="entry name" value="HATPase_UhpB-NarQ-NarX-like"/>
    <property type="match status" value="1"/>
</dbReference>
<accession>A0ABN2M837</accession>
<dbReference type="Gene3D" id="1.20.5.1930">
    <property type="match status" value="1"/>
</dbReference>
<keyword evidence="4" id="KW-0808">Transferase</keyword>
<dbReference type="Pfam" id="PF02518">
    <property type="entry name" value="HATPase_c"/>
    <property type="match status" value="1"/>
</dbReference>
<comment type="catalytic activity">
    <reaction evidence="1">
        <text>ATP + protein L-histidine = ADP + protein N-phospho-L-histidine.</text>
        <dbReference type="EC" id="2.7.13.3"/>
    </reaction>
</comment>
<evidence type="ECO:0000256" key="2">
    <source>
        <dbReference type="ARBA" id="ARBA00012438"/>
    </source>
</evidence>
<dbReference type="SMART" id="SM00387">
    <property type="entry name" value="HATPase_c"/>
    <property type="match status" value="1"/>
</dbReference>
<evidence type="ECO:0000256" key="7">
    <source>
        <dbReference type="ARBA" id="ARBA00022840"/>
    </source>
</evidence>
<dbReference type="PANTHER" id="PTHR24421:SF10">
    <property type="entry name" value="NITRATE_NITRITE SENSOR PROTEIN NARQ"/>
    <property type="match status" value="1"/>
</dbReference>
<keyword evidence="8" id="KW-0902">Two-component regulatory system</keyword>
<feature type="domain" description="Histidine kinase/HSP90-like ATPase" evidence="10">
    <location>
        <begin position="273"/>
        <end position="365"/>
    </location>
</feature>
<evidence type="ECO:0000256" key="5">
    <source>
        <dbReference type="ARBA" id="ARBA00022741"/>
    </source>
</evidence>
<dbReference type="InterPro" id="IPR050482">
    <property type="entry name" value="Sensor_HK_TwoCompSys"/>
</dbReference>
<gene>
    <name evidence="11" type="ORF">GCM10009682_39150</name>
</gene>
<keyword evidence="9" id="KW-0812">Transmembrane</keyword>
<feature type="transmembrane region" description="Helical" evidence="9">
    <location>
        <begin position="99"/>
        <end position="118"/>
    </location>
</feature>
<keyword evidence="9" id="KW-1133">Transmembrane helix</keyword>
<dbReference type="Pfam" id="PF07730">
    <property type="entry name" value="HisKA_3"/>
    <property type="match status" value="1"/>
</dbReference>
<feature type="transmembrane region" description="Helical" evidence="9">
    <location>
        <begin position="124"/>
        <end position="143"/>
    </location>
</feature>
<evidence type="ECO:0000256" key="1">
    <source>
        <dbReference type="ARBA" id="ARBA00000085"/>
    </source>
</evidence>
<dbReference type="EMBL" id="BAAALT010000127">
    <property type="protein sequence ID" value="GAA1814290.1"/>
    <property type="molecule type" value="Genomic_DNA"/>
</dbReference>
<dbReference type="PANTHER" id="PTHR24421">
    <property type="entry name" value="NITRATE/NITRITE SENSOR PROTEIN NARX-RELATED"/>
    <property type="match status" value="1"/>
</dbReference>
<protein>
    <recommendedName>
        <fullName evidence="2">histidine kinase</fullName>
        <ecNumber evidence="2">2.7.13.3</ecNumber>
    </recommendedName>
</protein>